<dbReference type="Pfam" id="PF00583">
    <property type="entry name" value="Acetyltransf_1"/>
    <property type="match status" value="1"/>
</dbReference>
<evidence type="ECO:0000256" key="2">
    <source>
        <dbReference type="ARBA" id="ARBA00023315"/>
    </source>
</evidence>
<protein>
    <submittedName>
        <fullName evidence="4">GNAT family N-acetyltransferase</fullName>
    </submittedName>
</protein>
<dbReference type="SUPFAM" id="SSF55729">
    <property type="entry name" value="Acyl-CoA N-acyltransferases (Nat)"/>
    <property type="match status" value="1"/>
</dbReference>
<evidence type="ECO:0000259" key="3">
    <source>
        <dbReference type="PROSITE" id="PS51186"/>
    </source>
</evidence>
<gene>
    <name evidence="4" type="ORF">FE782_14390</name>
</gene>
<keyword evidence="5" id="KW-1185">Reference proteome</keyword>
<dbReference type="InterPro" id="IPR000182">
    <property type="entry name" value="GNAT_dom"/>
</dbReference>
<dbReference type="PANTHER" id="PTHR43877">
    <property type="entry name" value="AMINOALKYLPHOSPHONATE N-ACETYLTRANSFERASE-RELATED-RELATED"/>
    <property type="match status" value="1"/>
</dbReference>
<dbReference type="EMBL" id="VCIW01000008">
    <property type="protein sequence ID" value="TLS51683.1"/>
    <property type="molecule type" value="Genomic_DNA"/>
</dbReference>
<name>A0A5R9GG49_9BACL</name>
<dbReference type="OrthoDB" id="2610997at2"/>
<dbReference type="Gene3D" id="3.40.630.30">
    <property type="match status" value="1"/>
</dbReference>
<organism evidence="4 5">
    <name type="scientific">Paenibacillus antri</name>
    <dbReference type="NCBI Taxonomy" id="2582848"/>
    <lineage>
        <taxon>Bacteria</taxon>
        <taxon>Bacillati</taxon>
        <taxon>Bacillota</taxon>
        <taxon>Bacilli</taxon>
        <taxon>Bacillales</taxon>
        <taxon>Paenibacillaceae</taxon>
        <taxon>Paenibacillus</taxon>
    </lineage>
</organism>
<comment type="caution">
    <text evidence="4">The sequence shown here is derived from an EMBL/GenBank/DDBJ whole genome shotgun (WGS) entry which is preliminary data.</text>
</comment>
<keyword evidence="2" id="KW-0012">Acyltransferase</keyword>
<keyword evidence="1 4" id="KW-0808">Transferase</keyword>
<dbReference type="RefSeq" id="WP_138194909.1">
    <property type="nucleotide sequence ID" value="NZ_VCIW01000008.1"/>
</dbReference>
<reference evidence="4 5" key="1">
    <citation type="submission" date="2019-05" db="EMBL/GenBank/DDBJ databases">
        <authorList>
            <person name="Narsing Rao M.P."/>
            <person name="Li W.J."/>
        </authorList>
    </citation>
    <scope>NUCLEOTIDE SEQUENCE [LARGE SCALE GENOMIC DNA]</scope>
    <source>
        <strain evidence="4 5">SYSU_K30003</strain>
    </source>
</reference>
<dbReference type="PROSITE" id="PS51186">
    <property type="entry name" value="GNAT"/>
    <property type="match status" value="1"/>
</dbReference>
<dbReference type="Proteomes" id="UP000309676">
    <property type="component" value="Unassembled WGS sequence"/>
</dbReference>
<dbReference type="InterPro" id="IPR016181">
    <property type="entry name" value="Acyl_CoA_acyltransferase"/>
</dbReference>
<dbReference type="InterPro" id="IPR050832">
    <property type="entry name" value="Bact_Acetyltransf"/>
</dbReference>
<sequence>MVGSYQYTVVEVSIINSDAIVRLASLADAEELSRLNQEFNGGVKRLPEKIIECLKCNPNELVVVAEITGKIVGFGCAQSFYSFCYEEPLGEITELYVEEAARRKGIATAIISCLEENLRERGVKSMKVLTGKTNNAAIRTYEHCNYVKDDEQLLKKRLGDYAACDDEF</sequence>
<proteinExistence type="predicted"/>
<dbReference type="AlphaFoldDB" id="A0A5R9GG49"/>
<dbReference type="GO" id="GO:0016747">
    <property type="term" value="F:acyltransferase activity, transferring groups other than amino-acyl groups"/>
    <property type="evidence" value="ECO:0007669"/>
    <property type="project" value="InterPro"/>
</dbReference>
<dbReference type="CDD" id="cd04301">
    <property type="entry name" value="NAT_SF"/>
    <property type="match status" value="1"/>
</dbReference>
<accession>A0A5R9GG49</accession>
<evidence type="ECO:0000313" key="5">
    <source>
        <dbReference type="Proteomes" id="UP000309676"/>
    </source>
</evidence>
<evidence type="ECO:0000256" key="1">
    <source>
        <dbReference type="ARBA" id="ARBA00022679"/>
    </source>
</evidence>
<evidence type="ECO:0000313" key="4">
    <source>
        <dbReference type="EMBL" id="TLS51683.1"/>
    </source>
</evidence>
<feature type="domain" description="N-acetyltransferase" evidence="3">
    <location>
        <begin position="19"/>
        <end position="167"/>
    </location>
</feature>